<dbReference type="AlphaFoldDB" id="M3A8U7"/>
<dbReference type="eggNOG" id="ENOG502SCRY">
    <property type="taxonomic scope" value="Eukaryota"/>
</dbReference>
<evidence type="ECO:0000313" key="1">
    <source>
        <dbReference type="EMBL" id="EME81051.1"/>
    </source>
</evidence>
<evidence type="ECO:0000313" key="2">
    <source>
        <dbReference type="Proteomes" id="UP000016932"/>
    </source>
</evidence>
<protein>
    <submittedName>
        <fullName evidence="1">Uncharacterized protein</fullName>
    </submittedName>
</protein>
<name>M3A8U7_PSEFD</name>
<gene>
    <name evidence="1" type="ORF">MYCFIDRAFT_26709</name>
</gene>
<dbReference type="VEuPathDB" id="FungiDB:MYCFIDRAFT_26709"/>
<organism evidence="1 2">
    <name type="scientific">Pseudocercospora fijiensis (strain CIRAD86)</name>
    <name type="common">Black leaf streak disease fungus</name>
    <name type="synonym">Mycosphaerella fijiensis</name>
    <dbReference type="NCBI Taxonomy" id="383855"/>
    <lineage>
        <taxon>Eukaryota</taxon>
        <taxon>Fungi</taxon>
        <taxon>Dikarya</taxon>
        <taxon>Ascomycota</taxon>
        <taxon>Pezizomycotina</taxon>
        <taxon>Dothideomycetes</taxon>
        <taxon>Dothideomycetidae</taxon>
        <taxon>Mycosphaerellales</taxon>
        <taxon>Mycosphaerellaceae</taxon>
        <taxon>Pseudocercospora</taxon>
    </lineage>
</organism>
<keyword evidence="2" id="KW-1185">Reference proteome</keyword>
<sequence>MCKQAVCGTCSKSTWWGCGQHVPMVMDLIPESSRCTCEPKIEREGKQYPPMGKQPGS</sequence>
<reference evidence="1 2" key="1">
    <citation type="journal article" date="2012" name="PLoS Pathog.">
        <title>Diverse lifestyles and strategies of plant pathogenesis encoded in the genomes of eighteen Dothideomycetes fungi.</title>
        <authorList>
            <person name="Ohm R.A."/>
            <person name="Feau N."/>
            <person name="Henrissat B."/>
            <person name="Schoch C.L."/>
            <person name="Horwitz B.A."/>
            <person name="Barry K.W."/>
            <person name="Condon B.J."/>
            <person name="Copeland A.C."/>
            <person name="Dhillon B."/>
            <person name="Glaser F."/>
            <person name="Hesse C.N."/>
            <person name="Kosti I."/>
            <person name="LaButti K."/>
            <person name="Lindquist E.A."/>
            <person name="Lucas S."/>
            <person name="Salamov A.A."/>
            <person name="Bradshaw R.E."/>
            <person name="Ciuffetti L."/>
            <person name="Hamelin R.C."/>
            <person name="Kema G.H.J."/>
            <person name="Lawrence C."/>
            <person name="Scott J.A."/>
            <person name="Spatafora J.W."/>
            <person name="Turgeon B.G."/>
            <person name="de Wit P.J.G.M."/>
            <person name="Zhong S."/>
            <person name="Goodwin S.B."/>
            <person name="Grigoriev I.V."/>
        </authorList>
    </citation>
    <scope>NUCLEOTIDE SEQUENCE [LARGE SCALE GENOMIC DNA]</scope>
    <source>
        <strain evidence="1 2">CIRAD86</strain>
    </source>
</reference>
<proteinExistence type="predicted"/>
<dbReference type="EMBL" id="KB446560">
    <property type="protein sequence ID" value="EME81051.1"/>
    <property type="molecule type" value="Genomic_DNA"/>
</dbReference>
<dbReference type="Proteomes" id="UP000016932">
    <property type="component" value="Unassembled WGS sequence"/>
</dbReference>
<dbReference type="PANTHER" id="PTHR34724:SF2">
    <property type="entry name" value="OS12G0596101 PROTEIN"/>
    <property type="match status" value="1"/>
</dbReference>
<dbReference type="RefSeq" id="XP_007927903.1">
    <property type="nucleotide sequence ID" value="XM_007929712.1"/>
</dbReference>
<dbReference type="HOGENOM" id="CLU_175850_0_0_1"/>
<dbReference type="PANTHER" id="PTHR34724">
    <property type="entry name" value="OS12G0596101 PROTEIN"/>
    <property type="match status" value="1"/>
</dbReference>
<dbReference type="STRING" id="383855.M3A8U7"/>
<dbReference type="KEGG" id="pfj:MYCFIDRAFT_26709"/>
<dbReference type="GeneID" id="19338514"/>
<dbReference type="OrthoDB" id="88410at2759"/>
<accession>M3A8U7</accession>